<keyword evidence="3" id="KW-1185">Reference proteome</keyword>
<feature type="domain" description="Retroviral polymerase SH3-like" evidence="1">
    <location>
        <begin position="2"/>
        <end position="41"/>
    </location>
</feature>
<organism evidence="2 3">
    <name type="scientific">Ophiocordyceps australis</name>
    <dbReference type="NCBI Taxonomy" id="1399860"/>
    <lineage>
        <taxon>Eukaryota</taxon>
        <taxon>Fungi</taxon>
        <taxon>Dikarya</taxon>
        <taxon>Ascomycota</taxon>
        <taxon>Pezizomycotina</taxon>
        <taxon>Sordariomycetes</taxon>
        <taxon>Hypocreomycetidae</taxon>
        <taxon>Hypocreales</taxon>
        <taxon>Ophiocordycipitaceae</taxon>
        <taxon>Ophiocordyceps</taxon>
    </lineage>
</organism>
<dbReference type="AlphaFoldDB" id="A0A2C5ZDY3"/>
<evidence type="ECO:0000259" key="1">
    <source>
        <dbReference type="Pfam" id="PF25597"/>
    </source>
</evidence>
<evidence type="ECO:0000313" key="2">
    <source>
        <dbReference type="EMBL" id="PHH79227.1"/>
    </source>
</evidence>
<dbReference type="Proteomes" id="UP000224854">
    <property type="component" value="Unassembled WGS sequence"/>
</dbReference>
<reference evidence="2 3" key="1">
    <citation type="submission" date="2017-06" db="EMBL/GenBank/DDBJ databases">
        <title>Ant-infecting Ophiocordyceps genomes reveal a high diversity of potential behavioral manipulation genes and a possible major role for enterotoxins.</title>
        <authorList>
            <person name="De Bekker C."/>
            <person name="Evans H.C."/>
            <person name="Brachmann A."/>
            <person name="Hughes D.P."/>
        </authorList>
    </citation>
    <scope>NUCLEOTIDE SEQUENCE [LARGE SCALE GENOMIC DNA]</scope>
    <source>
        <strain evidence="2 3">1348a</strain>
    </source>
</reference>
<comment type="caution">
    <text evidence="2">The sequence shown here is derived from an EMBL/GenBank/DDBJ whole genome shotgun (WGS) entry which is preliminary data.</text>
</comment>
<sequence>MRAEKGHLVGFQGLHGHIYHAYHPSTGRVVRARDVKFNEHHPTVPELDTEFQAQLSEVFSTDDSVLFSAVSEKNLSSLFQTIQIRERAQRVLSHIWFLDLLWAFMDIYTTYT</sequence>
<evidence type="ECO:0000313" key="3">
    <source>
        <dbReference type="Proteomes" id="UP000224854"/>
    </source>
</evidence>
<dbReference type="EMBL" id="NJEU01000193">
    <property type="protein sequence ID" value="PHH79227.1"/>
    <property type="molecule type" value="Genomic_DNA"/>
</dbReference>
<dbReference type="Pfam" id="PF25597">
    <property type="entry name" value="SH3_retrovirus"/>
    <property type="match status" value="1"/>
</dbReference>
<protein>
    <recommendedName>
        <fullName evidence="1">Retroviral polymerase SH3-like domain-containing protein</fullName>
    </recommendedName>
</protein>
<accession>A0A2C5ZDY3</accession>
<gene>
    <name evidence="2" type="ORF">CDD82_2525</name>
</gene>
<proteinExistence type="predicted"/>
<dbReference type="InterPro" id="IPR057670">
    <property type="entry name" value="SH3_retrovirus"/>
</dbReference>
<dbReference type="OrthoDB" id="4960422at2759"/>
<name>A0A2C5ZDY3_9HYPO</name>